<keyword evidence="2" id="KW-1185">Reference proteome</keyword>
<organism evidence="1 2">
    <name type="scientific">Nitratidesulfovibrio vulgaris (strain ATCC 29579 / DSM 644 / CCUG 34227 / NCIMB 8303 / VKM B-1760 / Hildenborough)</name>
    <name type="common">Desulfovibrio vulgaris</name>
    <dbReference type="NCBI Taxonomy" id="882"/>
    <lineage>
        <taxon>Bacteria</taxon>
        <taxon>Pseudomonadati</taxon>
        <taxon>Thermodesulfobacteriota</taxon>
        <taxon>Desulfovibrionia</taxon>
        <taxon>Desulfovibrionales</taxon>
        <taxon>Desulfovibrionaceae</taxon>
        <taxon>Nitratidesulfovibrio</taxon>
    </lineage>
</organism>
<evidence type="ECO:0000313" key="2">
    <source>
        <dbReference type="Proteomes" id="UP000002194"/>
    </source>
</evidence>
<protein>
    <submittedName>
        <fullName evidence="1">Uncharacterized protein</fullName>
    </submittedName>
</protein>
<reference evidence="1 2" key="1">
    <citation type="journal article" date="2004" name="Nat. Biotechnol.">
        <title>The genome sequence of the anaerobic, sulfate-reducing bacterium Desulfovibrio vulgaris Hildenborough.</title>
        <authorList>
            <person name="Heidelberg J.F."/>
            <person name="Seshadri R."/>
            <person name="Haveman S.A."/>
            <person name="Hemme C.L."/>
            <person name="Paulsen I.T."/>
            <person name="Kolonay J.F."/>
            <person name="Eisen J.A."/>
            <person name="Ward N."/>
            <person name="Methe B."/>
            <person name="Brinkac L.M."/>
            <person name="Daugherty S.C."/>
            <person name="Deboy R.T."/>
            <person name="Dodson R.J."/>
            <person name="Durkin A.S."/>
            <person name="Madupu R."/>
            <person name="Nelson W.C."/>
            <person name="Sullivan S.A."/>
            <person name="Fouts D."/>
            <person name="Haft D.H."/>
            <person name="Selengut J."/>
            <person name="Peterson J.D."/>
            <person name="Davidsen T.M."/>
            <person name="Zafar N."/>
            <person name="Zhou L."/>
            <person name="Radune D."/>
            <person name="Dimitrov G."/>
            <person name="Hance M."/>
            <person name="Tran K."/>
            <person name="Khouri H."/>
            <person name="Gill J."/>
            <person name="Utterback T.R."/>
            <person name="Feldblyum T.V."/>
            <person name="Wall J.D."/>
            <person name="Voordouw G."/>
            <person name="Fraser C.M."/>
        </authorList>
    </citation>
    <scope>NUCLEOTIDE SEQUENCE [LARGE SCALE GENOMIC DNA]</scope>
    <source>
        <strain evidence="2">ATCC 29579 / DSM 644 / NCIMB 8303 / VKM B-1760 / Hildenborough</strain>
    </source>
</reference>
<evidence type="ECO:0000313" key="1">
    <source>
        <dbReference type="EMBL" id="AAS95466.1"/>
    </source>
</evidence>
<dbReference type="EnsemblBacteria" id="AAS95466">
    <property type="protein sequence ID" value="AAS95466"/>
    <property type="gene ID" value="DVU_0986"/>
</dbReference>
<proteinExistence type="predicted"/>
<dbReference type="PaxDb" id="882-DVU_0986"/>
<accession>Q72DE3</accession>
<name>Q72DE3_NITV2</name>
<dbReference type="EMBL" id="AE017285">
    <property type="protein sequence ID" value="AAS95466.1"/>
    <property type="molecule type" value="Genomic_DNA"/>
</dbReference>
<dbReference type="KEGG" id="dvu:DVU_0986"/>
<dbReference type="HOGENOM" id="CLU_3308598_0_0_7"/>
<dbReference type="Proteomes" id="UP000002194">
    <property type="component" value="Chromosome"/>
</dbReference>
<dbReference type="AlphaFoldDB" id="Q72DE3"/>
<gene>
    <name evidence="1" type="ordered locus">DVU_0986</name>
</gene>
<sequence>MADTLWLTILMSCYLITRIAPLSRAQWAGEVPRHPRRLA</sequence>